<evidence type="ECO:0008006" key="3">
    <source>
        <dbReference type="Google" id="ProtNLM"/>
    </source>
</evidence>
<sequence>FAVAIAEREDAADGGFWTVCSGYDSLEDIARIYGRVRGTPVEVERVGSVEELREKALAGRARSHPTRMWDYIGYFYTLFMADGTWAPGQFDNEKLGVKGTPLEEFLEQNPDI</sequence>
<gene>
    <name evidence="1" type="ORF">EKO27_g11924</name>
</gene>
<protein>
    <recommendedName>
        <fullName evidence="3">NmrA-like domain-containing protein</fullName>
    </recommendedName>
</protein>
<comment type="caution">
    <text evidence="1">The sequence shown here is derived from an EMBL/GenBank/DDBJ whole genome shotgun (WGS) entry which is preliminary data.</text>
</comment>
<keyword evidence="2" id="KW-1185">Reference proteome</keyword>
<evidence type="ECO:0000313" key="2">
    <source>
        <dbReference type="Proteomes" id="UP000286045"/>
    </source>
</evidence>
<dbReference type="EMBL" id="RYZI01000901">
    <property type="protein sequence ID" value="RWA03182.1"/>
    <property type="molecule type" value="Genomic_DNA"/>
</dbReference>
<organism evidence="1 2">
    <name type="scientific">Xylaria grammica</name>
    <dbReference type="NCBI Taxonomy" id="363999"/>
    <lineage>
        <taxon>Eukaryota</taxon>
        <taxon>Fungi</taxon>
        <taxon>Dikarya</taxon>
        <taxon>Ascomycota</taxon>
        <taxon>Pezizomycotina</taxon>
        <taxon>Sordariomycetes</taxon>
        <taxon>Xylariomycetidae</taxon>
        <taxon>Xylariales</taxon>
        <taxon>Xylariaceae</taxon>
        <taxon>Xylaria</taxon>
    </lineage>
</organism>
<evidence type="ECO:0000313" key="1">
    <source>
        <dbReference type="EMBL" id="RWA03182.1"/>
    </source>
</evidence>
<dbReference type="Proteomes" id="UP000286045">
    <property type="component" value="Unassembled WGS sequence"/>
</dbReference>
<name>A0A439CM07_9PEZI</name>
<dbReference type="AlphaFoldDB" id="A0A439CM07"/>
<feature type="non-terminal residue" evidence="1">
    <location>
        <position position="1"/>
    </location>
</feature>
<accession>A0A439CM07</accession>
<dbReference type="STRING" id="363999.A0A439CM07"/>
<reference evidence="1 2" key="1">
    <citation type="submission" date="2018-12" db="EMBL/GenBank/DDBJ databases">
        <title>Draft genome sequence of Xylaria grammica IHI A82.</title>
        <authorList>
            <person name="Buettner E."/>
            <person name="Kellner H."/>
        </authorList>
    </citation>
    <scope>NUCLEOTIDE SEQUENCE [LARGE SCALE GENOMIC DNA]</scope>
    <source>
        <strain evidence="1 2">IHI A82</strain>
    </source>
</reference>
<proteinExistence type="predicted"/>